<protein>
    <recommendedName>
        <fullName evidence="2">Ice-binding protein C-terminal domain-containing protein</fullName>
    </recommendedName>
</protein>
<dbReference type="Pfam" id="PF07589">
    <property type="entry name" value="PEP-CTERM"/>
    <property type="match status" value="1"/>
</dbReference>
<name>A0A5K7XCY9_9BACT</name>
<feature type="chain" id="PRO_5024971956" description="Ice-binding protein C-terminal domain-containing protein" evidence="1">
    <location>
        <begin position="31"/>
        <end position="509"/>
    </location>
</feature>
<dbReference type="RefSeq" id="WP_152101890.1">
    <property type="nucleotide sequence ID" value="NZ_AP021861.1"/>
</dbReference>
<keyword evidence="1" id="KW-0732">Signal</keyword>
<dbReference type="Pfam" id="PF15416">
    <property type="entry name" value="DUF4623"/>
    <property type="match status" value="1"/>
</dbReference>
<dbReference type="AlphaFoldDB" id="A0A5K7XCY9"/>
<reference evidence="4" key="1">
    <citation type="submission" date="2019-10" db="EMBL/GenBank/DDBJ databases">
        <title>Lacipirellula parvula gen. nov., sp. nov., representing a lineage of planctomycetes widespread in freshwater anoxic habitats, and description of the family Lacipirellulaceae.</title>
        <authorList>
            <person name="Dedysh S.N."/>
            <person name="Kulichevskaya I.S."/>
            <person name="Beletsky A.V."/>
            <person name="Rakitin A.L."/>
            <person name="Mardanov A.V."/>
            <person name="Ivanova A.A."/>
            <person name="Saltykova V.X."/>
            <person name="Rijpstra W.I.C."/>
            <person name="Sinninghe Damste J.S."/>
            <person name="Ravin N.V."/>
        </authorList>
    </citation>
    <scope>NUCLEOTIDE SEQUENCE [LARGE SCALE GENOMIC DNA]</scope>
    <source>
        <strain evidence="4">PX69</strain>
    </source>
</reference>
<sequence length="509" mass="51781">MRLGIAKSVKALSVAAACGAVGGGMLTASAATLVPDLTFGGGDAWRAPFEVIAGDVAGTTAPDPVSGEPVYKFMGNGLSTANYPASAINVGNNERGLAFNATTGNLLLVSRGTGTDRIRILDSATGADKGSLNMTGVEGGTFAMNMIGVADDGVIYMANLTTDLNASAYKVYRWANEAAVPTVAYIGGGAGNPAPPLAGARLGDSFDVIGSGADTRLVAGYGSTPAIPATSGFALFDTDNGSTFTATSVAVTSNAPFTAIPTGEFRLGVTFIDSDTVMGKSSINPATVVDVTGANGTVVAQHGTDGITLRPMDYAVVDGRPLMAMVEASNGQNEASRARIFVYDMTDPSLPLAQRKLGEATALPFTAGGPNQFANGNSVGQVKFGAITGNSAEIFSMSTNNGIQKFTLTFDPVVPPVVDADFNGDLIVDGADFLIWQRGFGLSAQVDKSTGDADGDGNVNDADLAAWKTQFGTVITPPTPVSAVPEPATLGLAAFGMICLAGLRKNRTI</sequence>
<dbReference type="Gene3D" id="1.10.1330.10">
    <property type="entry name" value="Dockerin domain"/>
    <property type="match status" value="1"/>
</dbReference>
<evidence type="ECO:0000256" key="1">
    <source>
        <dbReference type="SAM" id="SignalP"/>
    </source>
</evidence>
<dbReference type="InterPro" id="IPR027863">
    <property type="entry name" value="DUF4623"/>
</dbReference>
<evidence type="ECO:0000313" key="4">
    <source>
        <dbReference type="Proteomes" id="UP000326837"/>
    </source>
</evidence>
<dbReference type="EMBL" id="AP021861">
    <property type="protein sequence ID" value="BBO33867.1"/>
    <property type="molecule type" value="Genomic_DNA"/>
</dbReference>
<dbReference type="Proteomes" id="UP000326837">
    <property type="component" value="Chromosome"/>
</dbReference>
<accession>A0A5K7XCY9</accession>
<proteinExistence type="predicted"/>
<evidence type="ECO:0000259" key="2">
    <source>
        <dbReference type="Pfam" id="PF07589"/>
    </source>
</evidence>
<dbReference type="SUPFAM" id="SSF63446">
    <property type="entry name" value="Type I dockerin domain"/>
    <property type="match status" value="1"/>
</dbReference>
<organism evidence="3 4">
    <name type="scientific">Lacipirellula parvula</name>
    <dbReference type="NCBI Taxonomy" id="2650471"/>
    <lineage>
        <taxon>Bacteria</taxon>
        <taxon>Pseudomonadati</taxon>
        <taxon>Planctomycetota</taxon>
        <taxon>Planctomycetia</taxon>
        <taxon>Pirellulales</taxon>
        <taxon>Lacipirellulaceae</taxon>
        <taxon>Lacipirellula</taxon>
    </lineage>
</organism>
<dbReference type="InterPro" id="IPR013424">
    <property type="entry name" value="Ice-binding_C"/>
</dbReference>
<evidence type="ECO:0000313" key="3">
    <source>
        <dbReference type="EMBL" id="BBO33867.1"/>
    </source>
</evidence>
<dbReference type="KEGG" id="lpav:PLANPX_3479"/>
<dbReference type="GO" id="GO:0000272">
    <property type="term" value="P:polysaccharide catabolic process"/>
    <property type="evidence" value="ECO:0007669"/>
    <property type="project" value="InterPro"/>
</dbReference>
<keyword evidence="4" id="KW-1185">Reference proteome</keyword>
<dbReference type="InterPro" id="IPR018247">
    <property type="entry name" value="EF_Hand_1_Ca_BS"/>
</dbReference>
<feature type="signal peptide" evidence="1">
    <location>
        <begin position="1"/>
        <end position="30"/>
    </location>
</feature>
<dbReference type="InterPro" id="IPR036439">
    <property type="entry name" value="Dockerin_dom_sf"/>
</dbReference>
<feature type="domain" description="Ice-binding protein C-terminal" evidence="2">
    <location>
        <begin position="483"/>
        <end position="505"/>
    </location>
</feature>
<gene>
    <name evidence="3" type="ORF">PLANPX_3479</name>
</gene>
<dbReference type="PROSITE" id="PS00018">
    <property type="entry name" value="EF_HAND_1"/>
    <property type="match status" value="1"/>
</dbReference>